<keyword evidence="1" id="KW-0812">Transmembrane</keyword>
<evidence type="ECO:0000256" key="1">
    <source>
        <dbReference type="SAM" id="Phobius"/>
    </source>
</evidence>
<dbReference type="OrthoDB" id="392057at2"/>
<reference evidence="2 3" key="1">
    <citation type="submission" date="2017-11" db="EMBL/GenBank/DDBJ databases">
        <title>Genome sequence of Mesoplasma tabanidae BARC 857 (ATCC 49584).</title>
        <authorList>
            <person name="Lo W.-S."/>
            <person name="Kuo C.-H."/>
        </authorList>
    </citation>
    <scope>NUCLEOTIDE SEQUENCE [LARGE SCALE GENOMIC DNA]</scope>
    <source>
        <strain evidence="2 3">BARC 857</strain>
    </source>
</reference>
<sequence length="1267" mass="141670">MKILISFLTALTVGQGTFGILEVTGTSKSIAGLNQNNDNIEYEAMSRAALTFGTKIRQSYFDSDSGYTNWSGSSGSKQILSRTKMKSDLTGPTQEIAYVYNSGNKGKTSQLDILNKNIFYGNDKLTYYFSESKIYKFDWKNNSYANYGLIGGIGGILGGVGGILGGVGGILGGVVGLLVPSMPKQEPVTGSESSTIEVYGRTIKDAVYNLSDDSITYTTLDDNGKDWTITKYHNNSGLSDILASGSDGLGNYPKLAVEKKSNDTYFVVGGKVSVYRDKNKKVENITALSDSRQAYNVFVDSEGMYIGLSDSNDTTFKAHDLGVIKQMNPKVFYVDRINDMVSEDNEGDGYIRGIQWVNDITKYVMYDSKTIVKSNSYLGSKYAIDGTKLNSNLTVQYHDGNPRYSGIFDYGVMYQADETYKTLTAKGKPSTGRGQVNRVFNDKFQETLRSSNLIGSSSLDWDLGPNGEIFIWYKKENAKPKLRLSAKSYISKVLLVEQDSEITVKNGVVYNKTDKDNQFWEVEIPDANADKGYDLYVQFFDEEKQPNNVITSIIRLRPSDIAKVDLSAEENSIKEQINISNNIKQSEIIAALTKVTGIKITESDVNINTDSKATYNKTGEINIKAIDSSKLVINKQIIEIPQLVYDISKTIFDPFETNIRLGIKDYEAKVIKKIADSSIQDNSTLSIDQVQQEIEIEISQPEITKNGSISVKAKKNSAHLKGEQTIILPALNAVSLAKLDFNEQKVSNSTTDGEILEIINKLINKEAIKVESQDIIIDRVKPAKVGQEGHIIIKADPESLKVSDSNIININKLKYDLLNFKIPDSSNLFSKEEIIRRLNLITGLGEVTDKDFDFELSESSVENEGSIKINAKADSELLEKGIEIIIPKTYNLAQDGLFKYNVNNESKEFIFYESTNKQDIVTYLQEEKGWSQLTEDDIDFVKISNASNLDALIYKIVAKEPKKVGSTFTIGSEQCVIVGVKNDRRDLSEIITSQIDIKRIDPLKIEGESDEELIKALKQKIMDESKKQINSAEPIIYEDLHINLIDRYKFEIIANEDSEYYVGSIEGKYYLQYDISIHKNDFKSGILINEEDRNDIDKLKHALYSQFPNTFIYWEETKISLDGASGNLLIEGKQEKSLYSGNLEIKVVLIQDLGQIIKVSNDKVSKNKFDENGLVSVIKDQNELIQWDQVDISVIIIGENAQVKIEPKEGSKMYVGIAKINFSIDNSVKSNSKHRETKIVLWILAVINIILIAIAAVFVKNKKKDEE</sequence>
<keyword evidence="1" id="KW-1133">Transmembrane helix</keyword>
<protein>
    <submittedName>
        <fullName evidence="2">Uncharacterized protein</fullName>
    </submittedName>
</protein>
<organism evidence="2 3">
    <name type="scientific">Mesoplasma tabanidae</name>
    <dbReference type="NCBI Taxonomy" id="219745"/>
    <lineage>
        <taxon>Bacteria</taxon>
        <taxon>Bacillati</taxon>
        <taxon>Mycoplasmatota</taxon>
        <taxon>Mollicutes</taxon>
        <taxon>Entomoplasmatales</taxon>
        <taxon>Entomoplasmataceae</taxon>
        <taxon>Mesoplasma</taxon>
    </lineage>
</organism>
<proteinExistence type="predicted"/>
<name>A0A2K8P7G4_9MOLU</name>
<feature type="transmembrane region" description="Helical" evidence="1">
    <location>
        <begin position="1239"/>
        <end position="1259"/>
    </location>
</feature>
<evidence type="ECO:0000313" key="2">
    <source>
        <dbReference type="EMBL" id="ATZ21683.1"/>
    </source>
</evidence>
<keyword evidence="3" id="KW-1185">Reference proteome</keyword>
<dbReference type="InterPro" id="IPR007880">
    <property type="entry name" value="Spiralin"/>
</dbReference>
<dbReference type="Proteomes" id="UP000232223">
    <property type="component" value="Chromosome"/>
</dbReference>
<keyword evidence="1" id="KW-0472">Membrane</keyword>
<dbReference type="RefSeq" id="WP_100679611.1">
    <property type="nucleotide sequence ID" value="NZ_CP024969.1"/>
</dbReference>
<dbReference type="AlphaFoldDB" id="A0A2K8P7G4"/>
<gene>
    <name evidence="2" type="ORF">MTABA_v1c04850</name>
</gene>
<dbReference type="KEGG" id="mtab:MTABA_v1c04850"/>
<accession>A0A2K8P7G4</accession>
<evidence type="ECO:0000313" key="3">
    <source>
        <dbReference type="Proteomes" id="UP000232223"/>
    </source>
</evidence>
<dbReference type="Pfam" id="PF05215">
    <property type="entry name" value="Spiralin"/>
    <property type="match status" value="2"/>
</dbReference>
<dbReference type="EMBL" id="CP024969">
    <property type="protein sequence ID" value="ATZ21683.1"/>
    <property type="molecule type" value="Genomic_DNA"/>
</dbReference>